<feature type="binding site" evidence="14">
    <location>
        <position position="222"/>
    </location>
    <ligand>
        <name>S-adenosyl-L-methionine</name>
        <dbReference type="ChEBI" id="CHEBI:59789"/>
    </ligand>
</feature>
<dbReference type="PANTHER" id="PTHR30544:SF5">
    <property type="entry name" value="RADICAL SAM CORE DOMAIN-CONTAINING PROTEIN"/>
    <property type="match status" value="1"/>
</dbReference>
<evidence type="ECO:0000256" key="11">
    <source>
        <dbReference type="ARBA" id="ARBA00023004"/>
    </source>
</evidence>
<comment type="subcellular location">
    <subcellularLocation>
        <location evidence="1 14">Cytoplasm</location>
    </subcellularLocation>
</comment>
<gene>
    <name evidence="14 17" type="primary">rlmN</name>
    <name evidence="17" type="ORF">HYN04_13235</name>
</gene>
<evidence type="ECO:0000313" key="17">
    <source>
        <dbReference type="EMBL" id="AWM78635.1"/>
    </source>
</evidence>
<proteinExistence type="inferred from homology"/>
<dbReference type="InterPro" id="IPR006638">
    <property type="entry name" value="Elp3/MiaA/NifB-like_rSAM"/>
</dbReference>
<evidence type="ECO:0000256" key="10">
    <source>
        <dbReference type="ARBA" id="ARBA00022723"/>
    </source>
</evidence>
<keyword evidence="4 14" id="KW-0963">Cytoplasm</keyword>
<keyword evidence="13 14" id="KW-1015">Disulfide bond</keyword>
<keyword evidence="10 14" id="KW-0479">Metal-binding</keyword>
<sequence>MTVTLDLSRAREAGAARARRPNLTGLTRQGLADVLVEAGLVPQAKARMRATQLWRWMHHYGVTDFAQMTDVAKELRAALSEAFDLSRPEVVERQVSVDGTRKWLIRMAPGVEVETVFIPDVGRSGALCVSSQVGCTLNCTFCHTGTQPLVRNLTAAEIVAQVQVARDELGEWPSPKEDRRLSNIVFMGMGEPLYNLDSVADAIDIIADHEGIAISRRRITVSTSGVVPQLKALGERTQAMLAISLHATNDALRDELVPLNRKYPIAELMDGIRAYPGLGNARRVTFEYVMLKGVNDSPAEARALVRLLAGIPAKINLIPFNPWPGSPYACSDWGAIEAFAAILNRSGYASPIRTPRGRDILAACGQLKSESEKERASVRRARERAAEAAPDPDGDASGKPD</sequence>
<dbReference type="InterPro" id="IPR058240">
    <property type="entry name" value="rSAM_sf"/>
</dbReference>
<dbReference type="SMART" id="SM00729">
    <property type="entry name" value="Elp3"/>
    <property type="match status" value="1"/>
</dbReference>
<dbReference type="InterPro" id="IPR027492">
    <property type="entry name" value="RNA_MTrfase_RlmN"/>
</dbReference>
<dbReference type="Proteomes" id="UP000247763">
    <property type="component" value="Chromosome"/>
</dbReference>
<evidence type="ECO:0000256" key="2">
    <source>
        <dbReference type="ARBA" id="ARBA00007544"/>
    </source>
</evidence>
<dbReference type="Gene3D" id="1.10.150.530">
    <property type="match status" value="1"/>
</dbReference>
<dbReference type="Pfam" id="PF04055">
    <property type="entry name" value="Radical_SAM"/>
    <property type="match status" value="1"/>
</dbReference>
<feature type="active site" description="Proton acceptor" evidence="14">
    <location>
        <position position="114"/>
    </location>
</feature>
<name>A0A2Z3HUU7_9CAUL</name>
<organism evidence="17 18">
    <name type="scientific">Phenylobacterium parvum</name>
    <dbReference type="NCBI Taxonomy" id="2201350"/>
    <lineage>
        <taxon>Bacteria</taxon>
        <taxon>Pseudomonadati</taxon>
        <taxon>Pseudomonadota</taxon>
        <taxon>Alphaproteobacteria</taxon>
        <taxon>Caulobacterales</taxon>
        <taxon>Caulobacteraceae</taxon>
        <taxon>Phenylobacterium</taxon>
    </lineage>
</organism>
<comment type="catalytic activity">
    <reaction evidence="14">
        <text>adenosine(37) in tRNA + 2 reduced [2Fe-2S]-[ferredoxin] + 2 S-adenosyl-L-methionine = 2-methyladenosine(37) in tRNA + 5'-deoxyadenosine + L-methionine + 2 oxidized [2Fe-2S]-[ferredoxin] + S-adenosyl-L-homocysteine</text>
        <dbReference type="Rhea" id="RHEA:43332"/>
        <dbReference type="Rhea" id="RHEA-COMP:10000"/>
        <dbReference type="Rhea" id="RHEA-COMP:10001"/>
        <dbReference type="Rhea" id="RHEA-COMP:10162"/>
        <dbReference type="Rhea" id="RHEA-COMP:10485"/>
        <dbReference type="ChEBI" id="CHEBI:17319"/>
        <dbReference type="ChEBI" id="CHEBI:33737"/>
        <dbReference type="ChEBI" id="CHEBI:33738"/>
        <dbReference type="ChEBI" id="CHEBI:57844"/>
        <dbReference type="ChEBI" id="CHEBI:57856"/>
        <dbReference type="ChEBI" id="CHEBI:59789"/>
        <dbReference type="ChEBI" id="CHEBI:74411"/>
        <dbReference type="ChEBI" id="CHEBI:74497"/>
        <dbReference type="EC" id="2.1.1.192"/>
    </reaction>
</comment>
<comment type="function">
    <text evidence="14">Specifically methylates position 2 of adenine 2503 in 23S rRNA and position 2 of adenine 37 in tRNAs. m2A2503 modification seems to play a crucial role in the proofreading step occurring at the peptidyl transferase center and thus would serve to optimize ribosomal fidelity.</text>
</comment>
<dbReference type="GO" id="GO:0000049">
    <property type="term" value="F:tRNA binding"/>
    <property type="evidence" value="ECO:0007669"/>
    <property type="project" value="UniProtKB-UniRule"/>
</dbReference>
<evidence type="ECO:0000256" key="9">
    <source>
        <dbReference type="ARBA" id="ARBA00022694"/>
    </source>
</evidence>
<dbReference type="KEGG" id="phb:HYN04_13235"/>
<comment type="catalytic activity">
    <reaction evidence="14">
        <text>adenosine(2503) in 23S rRNA + 2 reduced [2Fe-2S]-[ferredoxin] + 2 S-adenosyl-L-methionine = 2-methyladenosine(2503) in 23S rRNA + 5'-deoxyadenosine + L-methionine + 2 oxidized [2Fe-2S]-[ferredoxin] + S-adenosyl-L-homocysteine</text>
        <dbReference type="Rhea" id="RHEA:42916"/>
        <dbReference type="Rhea" id="RHEA-COMP:10000"/>
        <dbReference type="Rhea" id="RHEA-COMP:10001"/>
        <dbReference type="Rhea" id="RHEA-COMP:10152"/>
        <dbReference type="Rhea" id="RHEA-COMP:10282"/>
        <dbReference type="ChEBI" id="CHEBI:17319"/>
        <dbReference type="ChEBI" id="CHEBI:33737"/>
        <dbReference type="ChEBI" id="CHEBI:33738"/>
        <dbReference type="ChEBI" id="CHEBI:57844"/>
        <dbReference type="ChEBI" id="CHEBI:57856"/>
        <dbReference type="ChEBI" id="CHEBI:59789"/>
        <dbReference type="ChEBI" id="CHEBI:74411"/>
        <dbReference type="ChEBI" id="CHEBI:74497"/>
        <dbReference type="EC" id="2.1.1.192"/>
    </reaction>
</comment>
<comment type="similarity">
    <text evidence="2 14">Belongs to the radical SAM superfamily. RlmN family.</text>
</comment>
<dbReference type="InterPro" id="IPR004383">
    <property type="entry name" value="rRNA_lsu_MTrfase_RlmN/Cfr"/>
</dbReference>
<feature type="active site" description="S-methylcysteine intermediate" evidence="14">
    <location>
        <position position="364"/>
    </location>
</feature>
<keyword evidence="11 14" id="KW-0408">Iron</keyword>
<feature type="binding site" evidence="14">
    <location>
        <position position="135"/>
    </location>
    <ligand>
        <name>[4Fe-4S] cluster</name>
        <dbReference type="ChEBI" id="CHEBI:49883"/>
        <note>4Fe-4S-S-AdoMet</note>
    </ligand>
</feature>
<dbReference type="PROSITE" id="PS51918">
    <property type="entry name" value="RADICAL_SAM"/>
    <property type="match status" value="1"/>
</dbReference>
<dbReference type="GO" id="GO:0070475">
    <property type="term" value="P:rRNA base methylation"/>
    <property type="evidence" value="ECO:0007669"/>
    <property type="project" value="UniProtKB-UniRule"/>
</dbReference>
<dbReference type="SFLD" id="SFLDS00029">
    <property type="entry name" value="Radical_SAM"/>
    <property type="match status" value="1"/>
</dbReference>
<evidence type="ECO:0000256" key="13">
    <source>
        <dbReference type="ARBA" id="ARBA00023157"/>
    </source>
</evidence>
<feature type="domain" description="Radical SAM core" evidence="16">
    <location>
        <begin position="121"/>
        <end position="359"/>
    </location>
</feature>
<comment type="cofactor">
    <cofactor evidence="14">
        <name>[4Fe-4S] cluster</name>
        <dbReference type="ChEBI" id="CHEBI:49883"/>
    </cofactor>
    <text evidence="14">Binds 1 [4Fe-4S] cluster. The cluster is coordinated with 3 cysteines and an exchangeable S-adenosyl-L-methionine.</text>
</comment>
<dbReference type="GO" id="GO:0030488">
    <property type="term" value="P:tRNA methylation"/>
    <property type="evidence" value="ECO:0007669"/>
    <property type="project" value="UniProtKB-UniRule"/>
</dbReference>
<feature type="binding site" evidence="14">
    <location>
        <begin position="190"/>
        <end position="191"/>
    </location>
    <ligand>
        <name>S-adenosyl-L-methionine</name>
        <dbReference type="ChEBI" id="CHEBI:59789"/>
    </ligand>
</feature>
<dbReference type="NCBIfam" id="TIGR00048">
    <property type="entry name" value="rRNA_mod_RlmN"/>
    <property type="match status" value="1"/>
</dbReference>
<dbReference type="SFLD" id="SFLDF00275">
    <property type="entry name" value="adenosine_C2_methyltransferase"/>
    <property type="match status" value="1"/>
</dbReference>
<dbReference type="InterPro" id="IPR007197">
    <property type="entry name" value="rSAM"/>
</dbReference>
<keyword evidence="18" id="KW-1185">Reference proteome</keyword>
<dbReference type="SUPFAM" id="SSF102114">
    <property type="entry name" value="Radical SAM enzymes"/>
    <property type="match status" value="1"/>
</dbReference>
<evidence type="ECO:0000256" key="1">
    <source>
        <dbReference type="ARBA" id="ARBA00004496"/>
    </source>
</evidence>
<protein>
    <recommendedName>
        <fullName evidence="14">Dual-specificity RNA methyltransferase RlmN</fullName>
        <ecNumber evidence="14">2.1.1.192</ecNumber>
    </recommendedName>
    <alternativeName>
        <fullName evidence="14">23S rRNA (adenine(2503)-C(2))-methyltransferase</fullName>
    </alternativeName>
    <alternativeName>
        <fullName evidence="14">23S rRNA m2A2503 methyltransferase</fullName>
    </alternativeName>
    <alternativeName>
        <fullName evidence="14">Ribosomal RNA large subunit methyltransferase N</fullName>
    </alternativeName>
    <alternativeName>
        <fullName evidence="14">tRNA (adenine(37)-C(2))-methyltransferase</fullName>
    </alternativeName>
    <alternativeName>
        <fullName evidence="14">tRNA m2A37 methyltransferase</fullName>
    </alternativeName>
</protein>
<dbReference type="CDD" id="cd01335">
    <property type="entry name" value="Radical_SAM"/>
    <property type="match status" value="1"/>
</dbReference>
<evidence type="ECO:0000256" key="15">
    <source>
        <dbReference type="SAM" id="MobiDB-lite"/>
    </source>
</evidence>
<feature type="binding site" evidence="14">
    <location>
        <position position="142"/>
    </location>
    <ligand>
        <name>[4Fe-4S] cluster</name>
        <dbReference type="ChEBI" id="CHEBI:49883"/>
        <note>4Fe-4S-S-AdoMet</note>
    </ligand>
</feature>
<evidence type="ECO:0000259" key="16">
    <source>
        <dbReference type="PROSITE" id="PS51918"/>
    </source>
</evidence>
<keyword evidence="7 14" id="KW-0808">Transferase</keyword>
<evidence type="ECO:0000256" key="7">
    <source>
        <dbReference type="ARBA" id="ARBA00022679"/>
    </source>
</evidence>
<keyword evidence="12 14" id="KW-0411">Iron-sulfur</keyword>
<dbReference type="Gene3D" id="3.20.20.70">
    <property type="entry name" value="Aldolase class I"/>
    <property type="match status" value="1"/>
</dbReference>
<keyword evidence="6 14" id="KW-0489">Methyltransferase</keyword>
<feature type="region of interest" description="Disordered" evidence="15">
    <location>
        <begin position="364"/>
        <end position="401"/>
    </location>
</feature>
<evidence type="ECO:0000256" key="12">
    <source>
        <dbReference type="ARBA" id="ARBA00023014"/>
    </source>
</evidence>
<comment type="miscellaneous">
    <text evidence="14">Reaction proceeds by a ping-pong mechanism involving intermediate methylation of a conserved cysteine residue.</text>
</comment>
<dbReference type="RefSeq" id="WP_110451201.1">
    <property type="nucleotide sequence ID" value="NZ_CP029479.1"/>
</dbReference>
<evidence type="ECO:0000256" key="6">
    <source>
        <dbReference type="ARBA" id="ARBA00022603"/>
    </source>
</evidence>
<dbReference type="PIRSF" id="PIRSF006004">
    <property type="entry name" value="CHP00048"/>
    <property type="match status" value="1"/>
</dbReference>
<keyword evidence="3 14" id="KW-0004">4Fe-4S</keyword>
<evidence type="ECO:0000256" key="5">
    <source>
        <dbReference type="ARBA" id="ARBA00022552"/>
    </source>
</evidence>
<evidence type="ECO:0000256" key="4">
    <source>
        <dbReference type="ARBA" id="ARBA00022490"/>
    </source>
</evidence>
<keyword evidence="9 14" id="KW-0819">tRNA processing</keyword>
<dbReference type="EMBL" id="CP029479">
    <property type="protein sequence ID" value="AWM78635.1"/>
    <property type="molecule type" value="Genomic_DNA"/>
</dbReference>
<dbReference type="FunFam" id="3.20.20.70:FF:000014">
    <property type="entry name" value="Probable dual-specificity RNA methyltransferase RlmN"/>
    <property type="match status" value="1"/>
</dbReference>
<evidence type="ECO:0000256" key="8">
    <source>
        <dbReference type="ARBA" id="ARBA00022691"/>
    </source>
</evidence>
<dbReference type="EC" id="2.1.1.192" evidence="14"/>
<dbReference type="GO" id="GO:0051539">
    <property type="term" value="F:4 iron, 4 sulfur cluster binding"/>
    <property type="evidence" value="ECO:0007669"/>
    <property type="project" value="UniProtKB-UniRule"/>
</dbReference>
<dbReference type="SFLD" id="SFLDG01062">
    <property type="entry name" value="methyltransferase_(Class_A)"/>
    <property type="match status" value="1"/>
</dbReference>
<reference evidence="18" key="1">
    <citation type="submission" date="2018-05" db="EMBL/GenBank/DDBJ databases">
        <title>Genome sequencing of Phenylobacterium sp. HYN0004.</title>
        <authorList>
            <person name="Yi H."/>
            <person name="Baek C."/>
        </authorList>
    </citation>
    <scope>NUCLEOTIDE SEQUENCE [LARGE SCALE GENOMIC DNA]</scope>
    <source>
        <strain evidence="18">HYN0004</strain>
    </source>
</reference>
<dbReference type="Pfam" id="PF21016">
    <property type="entry name" value="RlmN_N"/>
    <property type="match status" value="1"/>
</dbReference>
<comment type="caution">
    <text evidence="14">Lacks conserved residue(s) required for the propagation of feature annotation.</text>
</comment>
<evidence type="ECO:0000313" key="18">
    <source>
        <dbReference type="Proteomes" id="UP000247763"/>
    </source>
</evidence>
<dbReference type="InterPro" id="IPR013785">
    <property type="entry name" value="Aldolase_TIM"/>
</dbReference>
<dbReference type="InterPro" id="IPR040072">
    <property type="entry name" value="Methyltransferase_A"/>
</dbReference>
<dbReference type="HAMAP" id="MF_01849">
    <property type="entry name" value="RNA_methyltr_RlmN"/>
    <property type="match status" value="1"/>
</dbReference>
<feature type="binding site" evidence="14">
    <location>
        <position position="139"/>
    </location>
    <ligand>
        <name>[4Fe-4S] cluster</name>
        <dbReference type="ChEBI" id="CHEBI:49883"/>
        <note>4Fe-4S-S-AdoMet</note>
    </ligand>
</feature>
<dbReference type="AlphaFoldDB" id="A0A2Z3HUU7"/>
<dbReference type="PANTHER" id="PTHR30544">
    <property type="entry name" value="23S RRNA METHYLTRANSFERASE"/>
    <property type="match status" value="1"/>
</dbReference>
<accession>A0A2Z3HUU7</accession>
<keyword evidence="5 14" id="KW-0698">rRNA processing</keyword>
<dbReference type="OrthoDB" id="9793973at2"/>
<keyword evidence="8 14" id="KW-0949">S-adenosyl-L-methionine</keyword>
<dbReference type="GO" id="GO:0070040">
    <property type="term" value="F:rRNA (adenine(2503)-C2-)-methyltransferase activity"/>
    <property type="evidence" value="ECO:0007669"/>
    <property type="project" value="UniProtKB-UniRule"/>
</dbReference>
<dbReference type="GO" id="GO:0046872">
    <property type="term" value="F:metal ion binding"/>
    <property type="evidence" value="ECO:0007669"/>
    <property type="project" value="UniProtKB-KW"/>
</dbReference>
<evidence type="ECO:0000256" key="3">
    <source>
        <dbReference type="ARBA" id="ARBA00022485"/>
    </source>
</evidence>
<feature type="binding site" evidence="14">
    <location>
        <begin position="244"/>
        <end position="246"/>
    </location>
    <ligand>
        <name>S-adenosyl-L-methionine</name>
        <dbReference type="ChEBI" id="CHEBI:59789"/>
    </ligand>
</feature>
<dbReference type="GO" id="GO:0019843">
    <property type="term" value="F:rRNA binding"/>
    <property type="evidence" value="ECO:0007669"/>
    <property type="project" value="UniProtKB-UniRule"/>
</dbReference>
<feature type="binding site" evidence="14">
    <location>
        <position position="321"/>
    </location>
    <ligand>
        <name>S-adenosyl-L-methionine</name>
        <dbReference type="ChEBI" id="CHEBI:59789"/>
    </ligand>
</feature>
<evidence type="ECO:0000256" key="14">
    <source>
        <dbReference type="HAMAP-Rule" id="MF_01849"/>
    </source>
</evidence>
<dbReference type="GO" id="GO:0002935">
    <property type="term" value="F:tRNA (adenine(37)-C2)-methyltransferase activity"/>
    <property type="evidence" value="ECO:0007669"/>
    <property type="project" value="UniProtKB-UniRule"/>
</dbReference>
<dbReference type="InterPro" id="IPR048641">
    <property type="entry name" value="RlmN_N"/>
</dbReference>
<dbReference type="GO" id="GO:0005737">
    <property type="term" value="C:cytoplasm"/>
    <property type="evidence" value="ECO:0007669"/>
    <property type="project" value="UniProtKB-SubCell"/>
</dbReference>